<gene>
    <name evidence="1" type="ORF">EV674_111100</name>
</gene>
<keyword evidence="2" id="KW-1185">Reference proteome</keyword>
<reference evidence="1 2" key="1">
    <citation type="submission" date="2019-03" db="EMBL/GenBank/DDBJ databases">
        <title>Genomic Encyclopedia of Type Strains, Phase IV (KMG-IV): sequencing the most valuable type-strain genomes for metagenomic binning, comparative biology and taxonomic classification.</title>
        <authorList>
            <person name="Goeker M."/>
        </authorList>
    </citation>
    <scope>NUCLEOTIDE SEQUENCE [LARGE SCALE GENOMIC DNA]</scope>
    <source>
        <strain evidence="1 2">DSM 1837</strain>
    </source>
</reference>
<dbReference type="AlphaFoldDB" id="A0A4R2N9P9"/>
<organism evidence="1 2">
    <name type="scientific">Simplicispira metamorpha</name>
    <dbReference type="NCBI Taxonomy" id="80881"/>
    <lineage>
        <taxon>Bacteria</taxon>
        <taxon>Pseudomonadati</taxon>
        <taxon>Pseudomonadota</taxon>
        <taxon>Betaproteobacteria</taxon>
        <taxon>Burkholderiales</taxon>
        <taxon>Comamonadaceae</taxon>
        <taxon>Simplicispira</taxon>
    </lineage>
</organism>
<protein>
    <submittedName>
        <fullName evidence="1">Uncharacterized protein</fullName>
    </submittedName>
</protein>
<evidence type="ECO:0000313" key="1">
    <source>
        <dbReference type="EMBL" id="TCP17757.1"/>
    </source>
</evidence>
<comment type="caution">
    <text evidence="1">The sequence shown here is derived from an EMBL/GenBank/DDBJ whole genome shotgun (WGS) entry which is preliminary data.</text>
</comment>
<dbReference type="EMBL" id="SLXH01000011">
    <property type="protein sequence ID" value="TCP17757.1"/>
    <property type="molecule type" value="Genomic_DNA"/>
</dbReference>
<sequence length="52" mass="6285">MRNWWSRGELNPRPKAINKQFYMRSRLIWISSGMPRSDTLHTQPVTYFLGLF</sequence>
<proteinExistence type="predicted"/>
<evidence type="ECO:0000313" key="2">
    <source>
        <dbReference type="Proteomes" id="UP000295182"/>
    </source>
</evidence>
<dbReference type="Proteomes" id="UP000295182">
    <property type="component" value="Unassembled WGS sequence"/>
</dbReference>
<accession>A0A4R2N9P9</accession>
<dbReference type="AntiFam" id="ANF00031">
    <property type="entry name" value="Antisense to tmRNA"/>
</dbReference>
<name>A0A4R2N9P9_9BURK</name>